<evidence type="ECO:0000313" key="2">
    <source>
        <dbReference type="Proteomes" id="UP000887575"/>
    </source>
</evidence>
<keyword evidence="2" id="KW-1185">Reference proteome</keyword>
<reference evidence="3 4" key="1">
    <citation type="submission" date="2024-02" db="UniProtKB">
        <authorList>
            <consortium name="WormBaseParasite"/>
        </authorList>
    </citation>
    <scope>IDENTIFICATION</scope>
</reference>
<protein>
    <submittedName>
        <fullName evidence="3 4">Uncharacterized protein</fullName>
    </submittedName>
</protein>
<name>A0AAF3FJB6_9BILA</name>
<evidence type="ECO:0000256" key="1">
    <source>
        <dbReference type="SAM" id="MobiDB-lite"/>
    </source>
</evidence>
<evidence type="ECO:0000313" key="3">
    <source>
        <dbReference type="WBParaSite" id="MBELARI_LOCUS15879.2"/>
    </source>
</evidence>
<proteinExistence type="predicted"/>
<organism evidence="2 4">
    <name type="scientific">Mesorhabditis belari</name>
    <dbReference type="NCBI Taxonomy" id="2138241"/>
    <lineage>
        <taxon>Eukaryota</taxon>
        <taxon>Metazoa</taxon>
        <taxon>Ecdysozoa</taxon>
        <taxon>Nematoda</taxon>
        <taxon>Chromadorea</taxon>
        <taxon>Rhabditida</taxon>
        <taxon>Rhabditina</taxon>
        <taxon>Rhabditomorpha</taxon>
        <taxon>Rhabditoidea</taxon>
        <taxon>Rhabditidae</taxon>
        <taxon>Mesorhabditinae</taxon>
        <taxon>Mesorhabditis</taxon>
    </lineage>
</organism>
<dbReference type="WBParaSite" id="MBELARI_LOCUS15879.2">
    <property type="protein sequence ID" value="MBELARI_LOCUS15879.2"/>
    <property type="gene ID" value="MBELARI_LOCUS15879"/>
</dbReference>
<dbReference type="AlphaFoldDB" id="A0AAF3FJB6"/>
<dbReference type="Proteomes" id="UP000887575">
    <property type="component" value="Unassembled WGS sequence"/>
</dbReference>
<feature type="compositionally biased region" description="Polar residues" evidence="1">
    <location>
        <begin position="161"/>
        <end position="191"/>
    </location>
</feature>
<sequence length="249" mass="28889">MTNNRQRQQLNYASEYEVVSVVALGDETRRIYRKKVVNGRWRNSYTERVEMLKVAWRPTWYEVSLLDKKQKAMIKEANVEVLGPVEESTDLFAEDSMWLIRKCDNRLWQVNYGHLKRHFEHELLDYFAKQVTFEVDDVPQVELAEEAAGENQELNPPILSPSITPPQEKSTTQDELSPSKEFNSPTLSTSSENDENHPLDAAMEIDIKELRRVKKQAKGKLNSNSTTPCPSPIDRPRRSIQTPIRFLDN</sequence>
<feature type="region of interest" description="Disordered" evidence="1">
    <location>
        <begin position="147"/>
        <end position="249"/>
    </location>
</feature>
<accession>A0AAF3FJB6</accession>
<evidence type="ECO:0000313" key="4">
    <source>
        <dbReference type="WBParaSite" id="MBELARI_LOCUS717.1"/>
    </source>
</evidence>
<dbReference type="WBParaSite" id="MBELARI_LOCUS717.1">
    <property type="protein sequence ID" value="MBELARI_LOCUS717.1"/>
    <property type="gene ID" value="MBELARI_LOCUS717"/>
</dbReference>